<evidence type="ECO:0000313" key="7">
    <source>
        <dbReference type="EMBL" id="TPD59763.1"/>
    </source>
</evidence>
<evidence type="ECO:0000259" key="6">
    <source>
        <dbReference type="SMART" id="SM00563"/>
    </source>
</evidence>
<dbReference type="PANTHER" id="PTHR10434:SF64">
    <property type="entry name" value="1-ACYL-SN-GLYCEROL-3-PHOSPHATE ACYLTRANSFERASE-RELATED"/>
    <property type="match status" value="1"/>
</dbReference>
<evidence type="ECO:0000256" key="4">
    <source>
        <dbReference type="ARBA" id="ARBA00023098"/>
    </source>
</evidence>
<evidence type="ECO:0000256" key="2">
    <source>
        <dbReference type="ARBA" id="ARBA00022516"/>
    </source>
</evidence>
<evidence type="ECO:0000256" key="5">
    <source>
        <dbReference type="ARBA" id="ARBA00023315"/>
    </source>
</evidence>
<evidence type="ECO:0000256" key="3">
    <source>
        <dbReference type="ARBA" id="ARBA00022679"/>
    </source>
</evidence>
<comment type="pathway">
    <text evidence="1">Lipid metabolism.</text>
</comment>
<dbReference type="PANTHER" id="PTHR10434">
    <property type="entry name" value="1-ACYL-SN-GLYCEROL-3-PHOSPHATE ACYLTRANSFERASE"/>
    <property type="match status" value="1"/>
</dbReference>
<dbReference type="OrthoDB" id="9806880at2"/>
<feature type="domain" description="Phospholipid/glycerol acyltransferase" evidence="6">
    <location>
        <begin position="63"/>
        <end position="188"/>
    </location>
</feature>
<dbReference type="EMBL" id="VFIY01000010">
    <property type="protein sequence ID" value="TPD59763.1"/>
    <property type="molecule type" value="Genomic_DNA"/>
</dbReference>
<keyword evidence="2" id="KW-0444">Lipid biosynthesis</keyword>
<dbReference type="Proteomes" id="UP000319148">
    <property type="component" value="Unassembled WGS sequence"/>
</dbReference>
<dbReference type="GO" id="GO:0003841">
    <property type="term" value="F:1-acylglycerol-3-phosphate O-acyltransferase activity"/>
    <property type="evidence" value="ECO:0007669"/>
    <property type="project" value="TreeGrafter"/>
</dbReference>
<evidence type="ECO:0000256" key="1">
    <source>
        <dbReference type="ARBA" id="ARBA00005189"/>
    </source>
</evidence>
<sequence length="276" mass="31890">MRTYFRIVKALFYLTVLLPPTILVKKIKFPGYKIWPHWVHGNLCRAFNVRITTEGKPHEGSTTLFVSNHVSWLDILVLGKVIKGACFIAKKEMAGWPVLGYLAGLQRTIFIDRSRRSDAKNQKQELHERMKEGDSLILFPEGTTGDGTRVLPFKSALFGVTEKVMDLHVDEQGHVDDLMVQPVTIVYRRINNMPVNRSSLFKIAWIGDMELAPHLMSFLRLLKVEVEVHFHKPVSRNLFKTRKELATYCHRTVEKRLQDCLRGRRHELSRTSKVDS</sequence>
<dbReference type="AlphaFoldDB" id="A0A501PH20"/>
<name>A0A501PH20_9PROT</name>
<evidence type="ECO:0000313" key="8">
    <source>
        <dbReference type="Proteomes" id="UP000319148"/>
    </source>
</evidence>
<reference evidence="8" key="1">
    <citation type="submission" date="2019-06" db="EMBL/GenBank/DDBJ databases">
        <title>The complete genome of Emcibacter congregatus ZYLT.</title>
        <authorList>
            <person name="Zhao Z."/>
        </authorList>
    </citation>
    <scope>NUCLEOTIDE SEQUENCE [LARGE SCALE GENOMIC DNA]</scope>
    <source>
        <strain evidence="8">MCCC 1A06723</strain>
    </source>
</reference>
<proteinExistence type="predicted"/>
<keyword evidence="5 7" id="KW-0012">Acyltransferase</keyword>
<dbReference type="InterPro" id="IPR002123">
    <property type="entry name" value="Plipid/glycerol_acylTrfase"/>
</dbReference>
<comment type="caution">
    <text evidence="7">The sequence shown here is derived from an EMBL/GenBank/DDBJ whole genome shotgun (WGS) entry which is preliminary data.</text>
</comment>
<gene>
    <name evidence="7" type="ORF">FIV46_09735</name>
</gene>
<organism evidence="7 8">
    <name type="scientific">Emcibacter nanhaiensis</name>
    <dbReference type="NCBI Taxonomy" id="1505037"/>
    <lineage>
        <taxon>Bacteria</taxon>
        <taxon>Pseudomonadati</taxon>
        <taxon>Pseudomonadota</taxon>
        <taxon>Alphaproteobacteria</taxon>
        <taxon>Emcibacterales</taxon>
        <taxon>Emcibacteraceae</taxon>
        <taxon>Emcibacter</taxon>
    </lineage>
</organism>
<dbReference type="SMART" id="SM00563">
    <property type="entry name" value="PlsC"/>
    <property type="match status" value="1"/>
</dbReference>
<protein>
    <submittedName>
        <fullName evidence="7">1-acyl-sn-glycerol-3-phosphate acyltransferase</fullName>
    </submittedName>
</protein>
<accession>A0A501PH20</accession>
<dbReference type="SUPFAM" id="SSF69593">
    <property type="entry name" value="Glycerol-3-phosphate (1)-acyltransferase"/>
    <property type="match status" value="1"/>
</dbReference>
<keyword evidence="8" id="KW-1185">Reference proteome</keyword>
<dbReference type="CDD" id="cd07989">
    <property type="entry name" value="LPLAT_AGPAT-like"/>
    <property type="match status" value="1"/>
</dbReference>
<keyword evidence="3 7" id="KW-0808">Transferase</keyword>
<keyword evidence="4" id="KW-0443">Lipid metabolism</keyword>
<dbReference type="GO" id="GO:0006654">
    <property type="term" value="P:phosphatidic acid biosynthetic process"/>
    <property type="evidence" value="ECO:0007669"/>
    <property type="project" value="TreeGrafter"/>
</dbReference>
<dbReference type="Pfam" id="PF01553">
    <property type="entry name" value="Acyltransferase"/>
    <property type="match status" value="1"/>
</dbReference>